<dbReference type="Proteomes" id="UP000031982">
    <property type="component" value="Unassembled WGS sequence"/>
</dbReference>
<evidence type="ECO:0000256" key="6">
    <source>
        <dbReference type="SAM" id="Phobius"/>
    </source>
</evidence>
<dbReference type="Pfam" id="PF07690">
    <property type="entry name" value="MFS_1"/>
    <property type="match status" value="1"/>
</dbReference>
<keyword evidence="8" id="KW-1185">Reference proteome</keyword>
<gene>
    <name evidence="7" type="ORF">SD77_3031</name>
</gene>
<protein>
    <submittedName>
        <fullName evidence="7">Multidrug-efflux transporter</fullName>
    </submittedName>
</protein>
<dbReference type="PANTHER" id="PTHR23513">
    <property type="entry name" value="INTEGRAL MEMBRANE EFFLUX PROTEIN-RELATED"/>
    <property type="match status" value="1"/>
</dbReference>
<dbReference type="EMBL" id="JXLP01000029">
    <property type="protein sequence ID" value="KIL72970.1"/>
    <property type="molecule type" value="Genomic_DNA"/>
</dbReference>
<comment type="caution">
    <text evidence="7">The sequence shown here is derived from an EMBL/GenBank/DDBJ whole genome shotgun (WGS) entry which is preliminary data.</text>
</comment>
<dbReference type="SUPFAM" id="SSF103473">
    <property type="entry name" value="MFS general substrate transporter"/>
    <property type="match status" value="1"/>
</dbReference>
<organism evidence="7 8">
    <name type="scientific">Bacillus badius</name>
    <dbReference type="NCBI Taxonomy" id="1455"/>
    <lineage>
        <taxon>Bacteria</taxon>
        <taxon>Bacillati</taxon>
        <taxon>Bacillota</taxon>
        <taxon>Bacilli</taxon>
        <taxon>Bacillales</taxon>
        <taxon>Bacillaceae</taxon>
        <taxon>Pseudobacillus</taxon>
    </lineage>
</organism>
<keyword evidence="4 6" id="KW-1133">Transmembrane helix</keyword>
<feature type="transmembrane region" description="Helical" evidence="6">
    <location>
        <begin position="286"/>
        <end position="308"/>
    </location>
</feature>
<dbReference type="InterPro" id="IPR011701">
    <property type="entry name" value="MFS"/>
</dbReference>
<dbReference type="PANTHER" id="PTHR23513:SF6">
    <property type="entry name" value="MAJOR FACILITATOR SUPERFAMILY ASSOCIATED DOMAIN-CONTAINING PROTEIN"/>
    <property type="match status" value="1"/>
</dbReference>
<evidence type="ECO:0000256" key="2">
    <source>
        <dbReference type="ARBA" id="ARBA00022475"/>
    </source>
</evidence>
<proteinExistence type="predicted"/>
<accession>A0ABR5ANZ1</accession>
<evidence type="ECO:0000256" key="5">
    <source>
        <dbReference type="ARBA" id="ARBA00023136"/>
    </source>
</evidence>
<feature type="transmembrane region" description="Helical" evidence="6">
    <location>
        <begin position="167"/>
        <end position="184"/>
    </location>
</feature>
<dbReference type="RefSeq" id="WP_041114586.1">
    <property type="nucleotide sequence ID" value="NZ_JARTHD010000071.1"/>
</dbReference>
<evidence type="ECO:0000256" key="3">
    <source>
        <dbReference type="ARBA" id="ARBA00022692"/>
    </source>
</evidence>
<name>A0ABR5ANZ1_BACBA</name>
<feature type="transmembrane region" description="Helical" evidence="6">
    <location>
        <begin position="12"/>
        <end position="33"/>
    </location>
</feature>
<sequence length="408" mass="45219">MKKFSKSFKALWIGEIVSEFGGAAGGIINGLLLYELTGSKEWMGVLWLVYFIPSLILQGISAPFLNHVVKEKMLRNIQLIRAGAYILPLVGYLIGTEVGTILGLVVLQCLLGLMQPIYASLSFSLLPEICNEKELVEANALLDGTIRLMSFIAPGATSLFLLVSPMHFIYGFSSVMFLVSFLALSRIPQSSTKKVATWTKKFWWAEMKEGYRTFFKYPHLLRLTILSSTVQFAVGATMVLSVPFICGDLNGHSWEYAIFSGAFPVGYAVGMILLTKLPKTYQTMYLGLIGGGLSFVLLFFVNSIPIAWMCELFGGMLFPFFNAQSAAIFQREAPRDRLTQLSAVRLLFLRVTMPLGILFASSAFLDLSTRQIYAIVGMVIVLPGLFHLFASFSHPDNDLLANKNKKTS</sequence>
<evidence type="ECO:0000313" key="8">
    <source>
        <dbReference type="Proteomes" id="UP000031982"/>
    </source>
</evidence>
<keyword evidence="3 6" id="KW-0812">Transmembrane</keyword>
<keyword evidence="5 6" id="KW-0472">Membrane</keyword>
<keyword evidence="2" id="KW-1003">Cell membrane</keyword>
<feature type="transmembrane region" description="Helical" evidence="6">
    <location>
        <begin position="220"/>
        <end position="244"/>
    </location>
</feature>
<feature type="transmembrane region" description="Helical" evidence="6">
    <location>
        <begin position="347"/>
        <end position="365"/>
    </location>
</feature>
<feature type="transmembrane region" description="Helical" evidence="6">
    <location>
        <begin position="45"/>
        <end position="65"/>
    </location>
</feature>
<dbReference type="Gene3D" id="1.20.1250.20">
    <property type="entry name" value="MFS general substrate transporter like domains"/>
    <property type="match status" value="1"/>
</dbReference>
<dbReference type="CDD" id="cd06173">
    <property type="entry name" value="MFS_MefA_like"/>
    <property type="match status" value="1"/>
</dbReference>
<dbReference type="InterPro" id="IPR036259">
    <property type="entry name" value="MFS_trans_sf"/>
</dbReference>
<evidence type="ECO:0000256" key="4">
    <source>
        <dbReference type="ARBA" id="ARBA00022989"/>
    </source>
</evidence>
<evidence type="ECO:0000256" key="1">
    <source>
        <dbReference type="ARBA" id="ARBA00004651"/>
    </source>
</evidence>
<feature type="transmembrane region" description="Helical" evidence="6">
    <location>
        <begin position="372"/>
        <end position="390"/>
    </location>
</feature>
<feature type="transmembrane region" description="Helical" evidence="6">
    <location>
        <begin position="256"/>
        <end position="274"/>
    </location>
</feature>
<comment type="subcellular location">
    <subcellularLocation>
        <location evidence="1">Cell membrane</location>
        <topology evidence="1">Multi-pass membrane protein</topology>
    </subcellularLocation>
</comment>
<evidence type="ECO:0000313" key="7">
    <source>
        <dbReference type="EMBL" id="KIL72970.1"/>
    </source>
</evidence>
<reference evidence="7 8" key="1">
    <citation type="submission" date="2015-01" db="EMBL/GenBank/DDBJ databases">
        <title>Genome Assembly of Bacillus badius MTCC 1458.</title>
        <authorList>
            <person name="Verma A."/>
            <person name="Khatri I."/>
            <person name="Mual P."/>
            <person name="Subramanian S."/>
            <person name="Krishnamurthi S."/>
        </authorList>
    </citation>
    <scope>NUCLEOTIDE SEQUENCE [LARGE SCALE GENOMIC DNA]</scope>
    <source>
        <strain evidence="7 8">MTCC 1458</strain>
    </source>
</reference>